<evidence type="ECO:0000256" key="6">
    <source>
        <dbReference type="PIRSR" id="PIRSR615527-1"/>
    </source>
</evidence>
<feature type="active site" description="Nucleophile" evidence="6 7">
    <location>
        <position position="134"/>
    </location>
</feature>
<organism evidence="9 10">
    <name type="scientific">Monodon monoceros</name>
    <name type="common">Narwhal</name>
    <name type="synonym">Ceratodon monodon</name>
    <dbReference type="NCBI Taxonomy" id="40151"/>
    <lineage>
        <taxon>Eukaryota</taxon>
        <taxon>Metazoa</taxon>
        <taxon>Chordata</taxon>
        <taxon>Craniata</taxon>
        <taxon>Vertebrata</taxon>
        <taxon>Euteleostomi</taxon>
        <taxon>Mammalia</taxon>
        <taxon>Eutheria</taxon>
        <taxon>Laurasiatheria</taxon>
        <taxon>Artiodactyla</taxon>
        <taxon>Whippomorpha</taxon>
        <taxon>Cetacea</taxon>
        <taxon>Odontoceti</taxon>
        <taxon>Monodontidae</taxon>
        <taxon>Monodon</taxon>
    </lineage>
</organism>
<dbReference type="PANTHER" id="PTHR11315">
    <property type="entry name" value="PROTEASE FAMILY C26 GAMMA-GLUTAMYL HYDROLASE"/>
    <property type="match status" value="1"/>
</dbReference>
<name>A0A4V5P9Q2_MONMO</name>
<dbReference type="EC" id="3.4.19.9" evidence="7"/>
<comment type="similarity">
    <text evidence="2">Belongs to the peptidase C26 family.</text>
</comment>
<dbReference type="InterPro" id="IPR011697">
    <property type="entry name" value="Peptidase_C26"/>
</dbReference>
<comment type="caution">
    <text evidence="9">The sequence shown here is derived from an EMBL/GenBank/DDBJ whole genome shotgun (WGS) entry which is preliminary data.</text>
</comment>
<feature type="active site" description="Proton donor" evidence="6">
    <location>
        <position position="287"/>
    </location>
</feature>
<evidence type="ECO:0000256" key="1">
    <source>
        <dbReference type="ARBA" id="ARBA00004239"/>
    </source>
</evidence>
<evidence type="ECO:0000256" key="8">
    <source>
        <dbReference type="SAM" id="SignalP"/>
    </source>
</evidence>
<dbReference type="Gene3D" id="3.40.50.880">
    <property type="match status" value="1"/>
</dbReference>
<dbReference type="SUPFAM" id="SSF52317">
    <property type="entry name" value="Class I glutamine amidotransferase-like"/>
    <property type="match status" value="2"/>
</dbReference>
<keyword evidence="5 7" id="KW-0378">Hydrolase</keyword>
<dbReference type="InterPro" id="IPR029062">
    <property type="entry name" value="Class_I_gatase-like"/>
</dbReference>
<sequence>MASLGLLLRVLGLVLCGAASLGLSAPTAPTSKKPIIGILMQTCHNENMKILGKYYIAASYVKYLESAGARVVPVRLDLKDEEYEKLFKSINGILFPGGSVDLMNSGYAHVAKIFYKLAIQGFGNGDYFPTWGTCLGFEELTYLVSGESLLTLTDTVGIKMPLNFTRGPLQSRMFQNFPADLLLSLAIEPLTANFHKWSLSVKNFTMNEKLKAFFNILTTNTDGSIEFISTMEAILQLKYALQTRTKSVTDIQENIFLSKYIDEVTVRVFRPQIAGGYQYPVYGVQWHPEKAPYEWGKLKGISHAPNAVRAAFYLAEFFVAEARKNNHHFESDVEEGKALIYQYRPVYTGNISSFQQSYIFD</sequence>
<dbReference type="GO" id="GO:0046900">
    <property type="term" value="P:tetrahydrofolylpolyglutamate metabolic process"/>
    <property type="evidence" value="ECO:0007669"/>
    <property type="project" value="TreeGrafter"/>
</dbReference>
<reference evidence="10" key="1">
    <citation type="journal article" date="2019" name="IScience">
        <title>Narwhal Genome Reveals Long-Term Low Genetic Diversity despite Current Large Abundance Size.</title>
        <authorList>
            <person name="Westbury M.V."/>
            <person name="Petersen B."/>
            <person name="Garde E."/>
            <person name="Heide-Jorgensen M.P."/>
            <person name="Lorenzen E.D."/>
        </authorList>
    </citation>
    <scope>NUCLEOTIDE SEQUENCE [LARGE SCALE GENOMIC DNA]</scope>
</reference>
<dbReference type="GO" id="GO:0005773">
    <property type="term" value="C:vacuole"/>
    <property type="evidence" value="ECO:0007669"/>
    <property type="project" value="TreeGrafter"/>
</dbReference>
<feature type="chain" id="PRO_5020320113" description="folate gamma-glutamyl hydrolase" evidence="8">
    <location>
        <begin position="25"/>
        <end position="361"/>
    </location>
</feature>
<comment type="subcellular location">
    <subcellularLocation>
        <location evidence="1">Secreted</location>
        <location evidence="1">Extracellular space</location>
    </subcellularLocation>
</comment>
<dbReference type="Pfam" id="PF07722">
    <property type="entry name" value="Peptidase_C26"/>
    <property type="match status" value="1"/>
</dbReference>
<evidence type="ECO:0000256" key="5">
    <source>
        <dbReference type="ARBA" id="ARBA00022801"/>
    </source>
</evidence>
<evidence type="ECO:0000256" key="7">
    <source>
        <dbReference type="PROSITE-ProRule" id="PRU00607"/>
    </source>
</evidence>
<gene>
    <name evidence="9" type="ORF">EI555_021021</name>
</gene>
<dbReference type="Proteomes" id="UP000308365">
    <property type="component" value="Unassembled WGS sequence"/>
</dbReference>
<keyword evidence="4 8" id="KW-0732">Signal</keyword>
<protein>
    <recommendedName>
        <fullName evidence="7">folate gamma-glutamyl hydrolase</fullName>
        <ecNumber evidence="7">3.4.19.9</ecNumber>
    </recommendedName>
</protein>
<feature type="signal peptide" evidence="8">
    <location>
        <begin position="1"/>
        <end position="24"/>
    </location>
</feature>
<dbReference type="InterPro" id="IPR015527">
    <property type="entry name" value="Pept_C26_g-glut_hydrolase"/>
</dbReference>
<dbReference type="FunFam" id="3.40.50.880:FF:000024">
    <property type="entry name" value="Folate gamma-glutamyl hydrolase"/>
    <property type="match status" value="1"/>
</dbReference>
<accession>A0A4V5P9Q2</accession>
<feature type="active site" evidence="7">
    <location>
        <position position="287"/>
    </location>
</feature>
<comment type="catalytic activity">
    <reaction evidence="7">
        <text>(6S)-5,6,7,8-tetrahydrofolyl-(gamma-L-Glu)(n) + (n-1) H2O = (6S)-5,6,7,8-tetrahydrofolate + (n-1) L-glutamate</text>
        <dbReference type="Rhea" id="RHEA:56784"/>
        <dbReference type="Rhea" id="RHEA-COMP:14738"/>
        <dbReference type="ChEBI" id="CHEBI:15377"/>
        <dbReference type="ChEBI" id="CHEBI:29985"/>
        <dbReference type="ChEBI" id="CHEBI:57453"/>
        <dbReference type="ChEBI" id="CHEBI:141005"/>
        <dbReference type="EC" id="3.4.19.9"/>
    </reaction>
</comment>
<keyword evidence="3" id="KW-0964">Secreted</keyword>
<evidence type="ECO:0000313" key="10">
    <source>
        <dbReference type="Proteomes" id="UP000308365"/>
    </source>
</evidence>
<dbReference type="PROSITE" id="PS51273">
    <property type="entry name" value="GATASE_TYPE_1"/>
    <property type="match status" value="1"/>
</dbReference>
<proteinExistence type="inferred from homology"/>
<dbReference type="GO" id="GO:0034722">
    <property type="term" value="F:gamma-glutamyl-peptidase activity"/>
    <property type="evidence" value="ECO:0007669"/>
    <property type="project" value="UniProtKB-UniRule"/>
</dbReference>
<dbReference type="AlphaFoldDB" id="A0A4V5P9Q2"/>
<evidence type="ECO:0000313" key="9">
    <source>
        <dbReference type="EMBL" id="TKC48120.1"/>
    </source>
</evidence>
<dbReference type="PROSITE" id="PS51275">
    <property type="entry name" value="PEPTIDASE_C26_GGH"/>
    <property type="match status" value="1"/>
</dbReference>
<evidence type="ECO:0000256" key="3">
    <source>
        <dbReference type="ARBA" id="ARBA00022525"/>
    </source>
</evidence>
<dbReference type="EMBL" id="RWIC01000177">
    <property type="protein sequence ID" value="TKC48120.1"/>
    <property type="molecule type" value="Genomic_DNA"/>
</dbReference>
<dbReference type="GO" id="GO:0005576">
    <property type="term" value="C:extracellular region"/>
    <property type="evidence" value="ECO:0007669"/>
    <property type="project" value="UniProtKB-SubCell"/>
</dbReference>
<dbReference type="PANTHER" id="PTHR11315:SF20">
    <property type="entry name" value="GAMMA-GLUTAMYL HYDROLASE"/>
    <property type="match status" value="1"/>
</dbReference>
<evidence type="ECO:0000256" key="2">
    <source>
        <dbReference type="ARBA" id="ARBA00011083"/>
    </source>
</evidence>
<evidence type="ECO:0000256" key="4">
    <source>
        <dbReference type="ARBA" id="ARBA00022729"/>
    </source>
</evidence>